<dbReference type="EMBL" id="DF143177">
    <property type="protein sequence ID" value="GAA31678.2"/>
    <property type="molecule type" value="Genomic_DNA"/>
</dbReference>
<reference key="2">
    <citation type="submission" date="2011-10" db="EMBL/GenBank/DDBJ databases">
        <title>The genome and transcriptome sequence of Clonorchis sinensis provide insights into the carcinogenic liver fluke.</title>
        <authorList>
            <person name="Wang X."/>
            <person name="Huang Y."/>
            <person name="Chen W."/>
            <person name="Liu H."/>
            <person name="Guo L."/>
            <person name="Chen Y."/>
            <person name="Luo F."/>
            <person name="Zhou W."/>
            <person name="Sun J."/>
            <person name="Mao Q."/>
            <person name="Liang P."/>
            <person name="Zhou C."/>
            <person name="Tian Y."/>
            <person name="Men J."/>
            <person name="Lv X."/>
            <person name="Huang L."/>
            <person name="Zhou J."/>
            <person name="Hu Y."/>
            <person name="Li R."/>
            <person name="Zhang F."/>
            <person name="Lei H."/>
            <person name="Li X."/>
            <person name="Hu X."/>
            <person name="Liang C."/>
            <person name="Xu J."/>
            <person name="Wu Z."/>
            <person name="Yu X."/>
        </authorList>
    </citation>
    <scope>NUCLEOTIDE SEQUENCE</scope>
    <source>
        <strain>Henan</strain>
    </source>
</reference>
<dbReference type="AlphaFoldDB" id="H2KRJ3"/>
<proteinExistence type="predicted"/>
<accession>H2KRJ3</accession>
<gene>
    <name evidence="1" type="ORF">CLF_106493</name>
</gene>
<evidence type="ECO:0008006" key="3">
    <source>
        <dbReference type="Google" id="ProtNLM"/>
    </source>
</evidence>
<keyword evidence="2" id="KW-1185">Reference proteome</keyword>
<reference evidence="1" key="1">
    <citation type="journal article" date="2011" name="Genome Biol.">
        <title>The draft genome of the carcinogenic human liver fluke Clonorchis sinensis.</title>
        <authorList>
            <person name="Wang X."/>
            <person name="Chen W."/>
            <person name="Huang Y."/>
            <person name="Sun J."/>
            <person name="Men J."/>
            <person name="Liu H."/>
            <person name="Luo F."/>
            <person name="Guo L."/>
            <person name="Lv X."/>
            <person name="Deng C."/>
            <person name="Zhou C."/>
            <person name="Fan Y."/>
            <person name="Li X."/>
            <person name="Huang L."/>
            <person name="Hu Y."/>
            <person name="Liang C."/>
            <person name="Hu X."/>
            <person name="Xu J."/>
            <person name="Yu X."/>
        </authorList>
    </citation>
    <scope>NUCLEOTIDE SEQUENCE [LARGE SCALE GENOMIC DNA]</scope>
    <source>
        <strain evidence="1">Henan</strain>
    </source>
</reference>
<name>H2KRJ3_CLOSI</name>
<evidence type="ECO:0000313" key="2">
    <source>
        <dbReference type="Proteomes" id="UP000008909"/>
    </source>
</evidence>
<organism evidence="1 2">
    <name type="scientific">Clonorchis sinensis</name>
    <name type="common">Chinese liver fluke</name>
    <dbReference type="NCBI Taxonomy" id="79923"/>
    <lineage>
        <taxon>Eukaryota</taxon>
        <taxon>Metazoa</taxon>
        <taxon>Spiralia</taxon>
        <taxon>Lophotrochozoa</taxon>
        <taxon>Platyhelminthes</taxon>
        <taxon>Trematoda</taxon>
        <taxon>Digenea</taxon>
        <taxon>Opisthorchiida</taxon>
        <taxon>Opisthorchiata</taxon>
        <taxon>Opisthorchiidae</taxon>
        <taxon>Clonorchis</taxon>
    </lineage>
</organism>
<protein>
    <recommendedName>
        <fullName evidence="3">Reverse transcriptase domain-containing protein</fullName>
    </recommendedName>
</protein>
<evidence type="ECO:0000313" key="1">
    <source>
        <dbReference type="EMBL" id="GAA31678.2"/>
    </source>
</evidence>
<sequence length="335" mass="37626">MNKKEESGHHYRTPPIARKLLNSSPCTLTDSEVNHAEPGLCSFLEHDLVWAPSQYPSPCTAMNCTRTNKLIPHRPSSGAISRVVLLAAQSRGCSLSPLSVNFVTDVVMKRTLEDLKNPGVQTSPNDNLVDLEFVDDIVLIVEKRQQDAYRSLTILLFIGFESTSDYLDRFDLLSIVVKQSVPQSFVNIIRSLYSHTCECVGVYRKLSKSFPTVVAWFGKQRSLRQAVVRHAQYVPQSAEPSREILQLFQESHIGDHSFTGSLINMQHRVCAELVGSELFMAFSRKREKSAYLKDCMGEDSKTSKSDLNRALGPVQTTVGRRLFYASANRNRNTVV</sequence>
<dbReference type="Proteomes" id="UP000008909">
    <property type="component" value="Unassembled WGS sequence"/>
</dbReference>